<feature type="region of interest" description="Disordered" evidence="1">
    <location>
        <begin position="153"/>
        <end position="181"/>
    </location>
</feature>
<reference evidence="2 3" key="1">
    <citation type="submission" date="2015-10" db="EMBL/GenBank/DDBJ databases">
        <title>Draft genome sequence of Streptomyces canus DSM 40017, type strain for the species Streptomyces canus.</title>
        <authorList>
            <person name="Ruckert C."/>
            <person name="Winkler A."/>
            <person name="Kalinowski J."/>
            <person name="Kampfer P."/>
            <person name="Glaeser S."/>
        </authorList>
    </citation>
    <scope>NUCLEOTIDE SEQUENCE [LARGE SCALE GENOMIC DNA]</scope>
    <source>
        <strain evidence="2 3">DSM 40017</strain>
    </source>
</reference>
<dbReference type="STRING" id="58343.AQJ46_46665"/>
<evidence type="ECO:0000313" key="2">
    <source>
        <dbReference type="EMBL" id="KUN57553.1"/>
    </source>
</evidence>
<comment type="caution">
    <text evidence="2">The sequence shown here is derived from an EMBL/GenBank/DDBJ whole genome shotgun (WGS) entry which is preliminary data.</text>
</comment>
<protein>
    <submittedName>
        <fullName evidence="2">Uncharacterized protein</fullName>
    </submittedName>
</protein>
<dbReference type="Proteomes" id="UP000053669">
    <property type="component" value="Unassembled WGS sequence"/>
</dbReference>
<proteinExistence type="predicted"/>
<accession>A0A117QWA0</accession>
<dbReference type="AlphaFoldDB" id="A0A117QWA0"/>
<name>A0A117QWA0_9ACTN</name>
<organism evidence="2 3">
    <name type="scientific">Streptomyces canus</name>
    <dbReference type="NCBI Taxonomy" id="58343"/>
    <lineage>
        <taxon>Bacteria</taxon>
        <taxon>Bacillati</taxon>
        <taxon>Actinomycetota</taxon>
        <taxon>Actinomycetes</taxon>
        <taxon>Kitasatosporales</taxon>
        <taxon>Streptomycetaceae</taxon>
        <taxon>Streptomyces</taxon>
        <taxon>Streptomyces aurantiacus group</taxon>
    </lineage>
</organism>
<evidence type="ECO:0000256" key="1">
    <source>
        <dbReference type="SAM" id="MobiDB-lite"/>
    </source>
</evidence>
<gene>
    <name evidence="2" type="ORF">AQJ46_46665</name>
</gene>
<dbReference type="RefSeq" id="WP_059211433.1">
    <property type="nucleotide sequence ID" value="NZ_KQ948681.1"/>
</dbReference>
<evidence type="ECO:0000313" key="3">
    <source>
        <dbReference type="Proteomes" id="UP000053669"/>
    </source>
</evidence>
<sequence length="181" mass="20575">MTTGTVPPPIKPRTLMRATGFDGYVTSDGRYELRPARYGTDRRVRFWKGKDLRGTFPAGRSEQDFPSLDSFRHQYCAPGGRVPWIVCDMDDGVVRVQASRDEAADWCSGLLEGAPVRRRHHYGEGCYEYVFGNRGEDEESFFVLRADAAHRRGFDAAQQPQYPHPDEPYEQVARPNGKENS</sequence>
<dbReference type="EMBL" id="LMWU01000070">
    <property type="protein sequence ID" value="KUN57553.1"/>
    <property type="molecule type" value="Genomic_DNA"/>
</dbReference>